<dbReference type="InterPro" id="IPR036047">
    <property type="entry name" value="F-box-like_dom_sf"/>
</dbReference>
<dbReference type="SUPFAM" id="SSF52047">
    <property type="entry name" value="RNI-like"/>
    <property type="match status" value="1"/>
</dbReference>
<reference evidence="2" key="1">
    <citation type="submission" date="2020-08" db="EMBL/GenBank/DDBJ databases">
        <title>Plant Genome Project.</title>
        <authorList>
            <person name="Zhang R.-G."/>
        </authorList>
    </citation>
    <scope>NUCLEOTIDE SEQUENCE</scope>
    <source>
        <strain evidence="2">WSP0</strain>
        <tissue evidence="2">Leaf</tissue>
    </source>
</reference>
<dbReference type="SUPFAM" id="SSF81383">
    <property type="entry name" value="F-box domain"/>
    <property type="match status" value="1"/>
</dbReference>
<dbReference type="InterPro" id="IPR006553">
    <property type="entry name" value="Leu-rich_rpt_Cys-con_subtyp"/>
</dbReference>
<comment type="caution">
    <text evidence="2">The sequence shown here is derived from an EMBL/GenBank/DDBJ whole genome shotgun (WGS) entry which is preliminary data.</text>
</comment>
<evidence type="ECO:0000259" key="1">
    <source>
        <dbReference type="Pfam" id="PF00646"/>
    </source>
</evidence>
<dbReference type="SMART" id="SM00367">
    <property type="entry name" value="LRR_CC"/>
    <property type="match status" value="4"/>
</dbReference>
<dbReference type="GO" id="GO:0019005">
    <property type="term" value="C:SCF ubiquitin ligase complex"/>
    <property type="evidence" value="ECO:0007669"/>
    <property type="project" value="TreeGrafter"/>
</dbReference>
<accession>A0AAV6J2T3</accession>
<sequence>MDGILCDEVLEEVFRRLPFPSSAADISLVSKRWLRLCRSSMSDVSLRLSVDNCTPPLPLLLPLSLPSPLLPQNHHRHLTQRRPDPPLCRLVLSQADSFCPIPGKFKHVDAASKGSFHDAELKLETLSLSRIPHGDYGFDWLWKSCKNLKKLQLCDCQGIGNDVSVSSFVNCLKGLQEVELTTCRPIVDEILTILAENCASLSSLLVYNGGGREGLRHIITQSHRNLRKLDLCLPHDLRDNHLLAVAEKFRGLLSLRLDSCYRVTGEGLKTMALAMNDKLEELALINCNMKPGLLTTLGQSFTNLRNLDLSYNDMSADEKFILMLALFNCLRELKVRGSRGLTNASVVSMFKRCKQLESVDIMNCPRIEAKAVELVVLNCLRLRQIHVEESKLSDVSRSWASKKFVEVIVD</sequence>
<name>A0AAV6J2T3_9ERIC</name>
<organism evidence="2 3">
    <name type="scientific">Rhododendron griersonianum</name>
    <dbReference type="NCBI Taxonomy" id="479676"/>
    <lineage>
        <taxon>Eukaryota</taxon>
        <taxon>Viridiplantae</taxon>
        <taxon>Streptophyta</taxon>
        <taxon>Embryophyta</taxon>
        <taxon>Tracheophyta</taxon>
        <taxon>Spermatophyta</taxon>
        <taxon>Magnoliopsida</taxon>
        <taxon>eudicotyledons</taxon>
        <taxon>Gunneridae</taxon>
        <taxon>Pentapetalae</taxon>
        <taxon>asterids</taxon>
        <taxon>Ericales</taxon>
        <taxon>Ericaceae</taxon>
        <taxon>Ericoideae</taxon>
        <taxon>Rhodoreae</taxon>
        <taxon>Rhododendron</taxon>
    </lineage>
</organism>
<keyword evidence="3" id="KW-1185">Reference proteome</keyword>
<evidence type="ECO:0000313" key="2">
    <source>
        <dbReference type="EMBL" id="KAG5534828.1"/>
    </source>
</evidence>
<protein>
    <recommendedName>
        <fullName evidence="1">F-box domain-containing protein</fullName>
    </recommendedName>
</protein>
<gene>
    <name evidence="2" type="ORF">RHGRI_022823</name>
</gene>
<dbReference type="GO" id="GO:0031146">
    <property type="term" value="P:SCF-dependent proteasomal ubiquitin-dependent protein catabolic process"/>
    <property type="evidence" value="ECO:0007669"/>
    <property type="project" value="TreeGrafter"/>
</dbReference>
<feature type="domain" description="F-box" evidence="1">
    <location>
        <begin position="5"/>
        <end position="41"/>
    </location>
</feature>
<proteinExistence type="predicted"/>
<dbReference type="PANTHER" id="PTHR13318">
    <property type="entry name" value="PARTNER OF PAIRED, ISOFORM B-RELATED"/>
    <property type="match status" value="1"/>
</dbReference>
<dbReference type="InterPro" id="IPR001810">
    <property type="entry name" value="F-box_dom"/>
</dbReference>
<dbReference type="Gene3D" id="1.20.1280.50">
    <property type="match status" value="1"/>
</dbReference>
<dbReference type="PANTHER" id="PTHR13318:SF77">
    <property type="entry name" value="F-BOX DOMAIN-CONTAINING PROTEIN"/>
    <property type="match status" value="1"/>
</dbReference>
<dbReference type="EMBL" id="JACTNZ010000008">
    <property type="protein sequence ID" value="KAG5534828.1"/>
    <property type="molecule type" value="Genomic_DNA"/>
</dbReference>
<evidence type="ECO:0000313" key="3">
    <source>
        <dbReference type="Proteomes" id="UP000823749"/>
    </source>
</evidence>
<dbReference type="Proteomes" id="UP000823749">
    <property type="component" value="Chromosome 8"/>
</dbReference>
<dbReference type="InterPro" id="IPR032675">
    <property type="entry name" value="LRR_dom_sf"/>
</dbReference>
<dbReference type="Pfam" id="PF00646">
    <property type="entry name" value="F-box"/>
    <property type="match status" value="1"/>
</dbReference>
<dbReference type="AlphaFoldDB" id="A0AAV6J2T3"/>
<dbReference type="Gene3D" id="3.80.10.10">
    <property type="entry name" value="Ribonuclease Inhibitor"/>
    <property type="match status" value="3"/>
</dbReference>